<keyword evidence="2" id="KW-1185">Reference proteome</keyword>
<comment type="caution">
    <text evidence="1">The sequence shown here is derived from an EMBL/GenBank/DDBJ whole genome shotgun (WGS) entry which is preliminary data.</text>
</comment>
<name>A0A2N3HI79_9FLAO</name>
<dbReference type="RefSeq" id="WP_106660208.1">
    <property type="nucleotide sequence ID" value="NZ_PJEO01000047.1"/>
</dbReference>
<proteinExistence type="predicted"/>
<dbReference type="AlphaFoldDB" id="A0A2N3HI79"/>
<accession>A0A2N3HI79</accession>
<dbReference type="EMBL" id="PJEO01000047">
    <property type="protein sequence ID" value="PKQ44592.1"/>
    <property type="molecule type" value="Genomic_DNA"/>
</dbReference>
<evidence type="ECO:0000313" key="2">
    <source>
        <dbReference type="Proteomes" id="UP000233435"/>
    </source>
</evidence>
<dbReference type="Gene3D" id="3.30.300.250">
    <property type="match status" value="1"/>
</dbReference>
<protein>
    <submittedName>
        <fullName evidence="1">Uncharacterized protein</fullName>
    </submittedName>
</protein>
<sequence>MKSKIKIVLLFLVAVVSITAFNVLKKDSTKYNKIKQIESSQSEDKINQESFSDYLQKVSDDTNKKCPMTVDENTRLDNTLVLSGNTIQYNYTLVNFEKGSVDIDLIEKEFTNIILNDVRTNPGLKIFRDKNITMSYYYKDMNGDFVYNYKVTPDLYK</sequence>
<dbReference type="OrthoDB" id="965642at2"/>
<gene>
    <name evidence="1" type="ORF">CSW08_12450</name>
</gene>
<reference evidence="1 2" key="1">
    <citation type="submission" date="2017-12" db="EMBL/GenBank/DDBJ databases">
        <title>Confluentibacter flavum sp. nov., isolated from the saline lake.</title>
        <authorList>
            <person name="Yu L."/>
        </authorList>
    </citation>
    <scope>NUCLEOTIDE SEQUENCE [LARGE SCALE GENOMIC DNA]</scope>
    <source>
        <strain evidence="1 2">3B</strain>
    </source>
</reference>
<evidence type="ECO:0000313" key="1">
    <source>
        <dbReference type="EMBL" id="PKQ44592.1"/>
    </source>
</evidence>
<organism evidence="1 2">
    <name type="scientific">Confluentibacter flavum</name>
    <dbReference type="NCBI Taxonomy" id="1909700"/>
    <lineage>
        <taxon>Bacteria</taxon>
        <taxon>Pseudomonadati</taxon>
        <taxon>Bacteroidota</taxon>
        <taxon>Flavobacteriia</taxon>
        <taxon>Flavobacteriales</taxon>
        <taxon>Flavobacteriaceae</taxon>
        <taxon>Confluentibacter</taxon>
    </lineage>
</organism>
<dbReference type="Proteomes" id="UP000233435">
    <property type="component" value="Unassembled WGS sequence"/>
</dbReference>